<evidence type="ECO:0000259" key="6">
    <source>
        <dbReference type="PROSITE" id="PS50983"/>
    </source>
</evidence>
<dbReference type="AlphaFoldDB" id="A0A0A0J4N6"/>
<evidence type="ECO:0000313" key="8">
    <source>
        <dbReference type="Proteomes" id="UP000030002"/>
    </source>
</evidence>
<comment type="caution">
    <text evidence="7">The sequence shown here is derived from an EMBL/GenBank/DDBJ whole genome shotgun (WGS) entry which is preliminary data.</text>
</comment>
<accession>A0A0A0J4N6</accession>
<evidence type="ECO:0000256" key="1">
    <source>
        <dbReference type="ARBA" id="ARBA00004196"/>
    </source>
</evidence>
<evidence type="ECO:0000256" key="4">
    <source>
        <dbReference type="ARBA" id="ARBA00022729"/>
    </source>
</evidence>
<dbReference type="OrthoDB" id="1846031at2"/>
<evidence type="ECO:0000256" key="3">
    <source>
        <dbReference type="ARBA" id="ARBA00022448"/>
    </source>
</evidence>
<keyword evidence="8" id="KW-1185">Reference proteome</keyword>
<evidence type="ECO:0000256" key="5">
    <source>
        <dbReference type="SAM" id="SignalP"/>
    </source>
</evidence>
<dbReference type="GO" id="GO:0030288">
    <property type="term" value="C:outer membrane-bounded periplasmic space"/>
    <property type="evidence" value="ECO:0007669"/>
    <property type="project" value="TreeGrafter"/>
</dbReference>
<keyword evidence="3" id="KW-0813">Transport</keyword>
<dbReference type="PANTHER" id="PTHR30532">
    <property type="entry name" value="IRON III DICITRATE-BINDING PERIPLASMIC PROTEIN"/>
    <property type="match status" value="1"/>
</dbReference>
<dbReference type="EMBL" id="AVPJ01000010">
    <property type="protein sequence ID" value="KGN31709.1"/>
    <property type="molecule type" value="Genomic_DNA"/>
</dbReference>
<dbReference type="GO" id="GO:1901678">
    <property type="term" value="P:iron coordination entity transport"/>
    <property type="evidence" value="ECO:0007669"/>
    <property type="project" value="UniProtKB-ARBA"/>
</dbReference>
<dbReference type="CDD" id="cd01146">
    <property type="entry name" value="FhuD"/>
    <property type="match status" value="1"/>
</dbReference>
<proteinExistence type="inferred from homology"/>
<dbReference type="PROSITE" id="PS50983">
    <property type="entry name" value="FE_B12_PBP"/>
    <property type="match status" value="1"/>
</dbReference>
<dbReference type="PROSITE" id="PS51318">
    <property type="entry name" value="TAT"/>
    <property type="match status" value="1"/>
</dbReference>
<dbReference type="STRING" id="1385520.N802_03370"/>
<gene>
    <name evidence="7" type="ORF">N802_03370</name>
</gene>
<feature type="domain" description="Fe/B12 periplasmic-binding" evidence="6">
    <location>
        <begin position="67"/>
        <end position="345"/>
    </location>
</feature>
<dbReference type="InterPro" id="IPR051313">
    <property type="entry name" value="Bact_iron-sidero_bind"/>
</dbReference>
<feature type="signal peptide" evidence="5">
    <location>
        <begin position="1"/>
        <end position="21"/>
    </location>
</feature>
<dbReference type="PANTHER" id="PTHR30532:SF24">
    <property type="entry name" value="FERRIC ENTEROBACTIN-BINDING PERIPLASMIC PROTEIN FEPB"/>
    <property type="match status" value="1"/>
</dbReference>
<dbReference type="Gene3D" id="3.40.50.1980">
    <property type="entry name" value="Nitrogenase molybdenum iron protein domain"/>
    <property type="match status" value="2"/>
</dbReference>
<feature type="chain" id="PRO_5038878915" evidence="5">
    <location>
        <begin position="22"/>
        <end position="351"/>
    </location>
</feature>
<dbReference type="eggNOG" id="COG0614">
    <property type="taxonomic scope" value="Bacteria"/>
</dbReference>
<dbReference type="Proteomes" id="UP000030002">
    <property type="component" value="Unassembled WGS sequence"/>
</dbReference>
<reference evidence="7 8" key="1">
    <citation type="submission" date="2013-08" db="EMBL/GenBank/DDBJ databases">
        <title>The genome sequence of Knoellia sinensis.</title>
        <authorList>
            <person name="Zhu W."/>
            <person name="Wang G."/>
        </authorList>
    </citation>
    <scope>NUCLEOTIDE SEQUENCE [LARGE SCALE GENOMIC DNA]</scope>
    <source>
        <strain evidence="7 8">KCTC 19936</strain>
    </source>
</reference>
<evidence type="ECO:0000313" key="7">
    <source>
        <dbReference type="EMBL" id="KGN31709.1"/>
    </source>
</evidence>
<dbReference type="RefSeq" id="WP_035917119.1">
    <property type="nucleotide sequence ID" value="NZ_AVPJ01000010.1"/>
</dbReference>
<comment type="subcellular location">
    <subcellularLocation>
        <location evidence="1">Cell envelope</location>
    </subcellularLocation>
</comment>
<sequence>MFTRRSLVVAAASGVAALALTACSTGPTQEASADPGTSKAAAVDKDAFPTTITHAFGETTVKAEPKRVATVGWNDADVVVSLGVLPVGATKITWGGNAKGSTDWFDAGVAKLDADAQIARYDDTAGIPVEEIAATKPDLILGVNSGITQEDYDKLSKIAPTVAYPGQAWGTSWEESLELVGQALGRTTLAAKLTEDTNQQIDEAVAKYPQIKGKSAAWAWFTPTDLSTIGLYTTHDLRPQLLRRFGLVDSPTVAELSKGNNQFSANLSAEKSSSLDADLLIFYMEAKGQDAQLKKHPLLGQIPALKSNHYIASADNTVALTMSSPSPLSMPVALEKFLPKIASAVDGTPAQ</sequence>
<organism evidence="7 8">
    <name type="scientific">Knoellia sinensis KCTC 19936</name>
    <dbReference type="NCBI Taxonomy" id="1385520"/>
    <lineage>
        <taxon>Bacteria</taxon>
        <taxon>Bacillati</taxon>
        <taxon>Actinomycetota</taxon>
        <taxon>Actinomycetes</taxon>
        <taxon>Micrococcales</taxon>
        <taxon>Intrasporangiaceae</taxon>
        <taxon>Knoellia</taxon>
    </lineage>
</organism>
<dbReference type="SUPFAM" id="SSF53807">
    <property type="entry name" value="Helical backbone' metal receptor"/>
    <property type="match status" value="1"/>
</dbReference>
<dbReference type="InterPro" id="IPR002491">
    <property type="entry name" value="ABC_transptr_periplasmic_BD"/>
</dbReference>
<dbReference type="InterPro" id="IPR006311">
    <property type="entry name" value="TAT_signal"/>
</dbReference>
<comment type="similarity">
    <text evidence="2">Belongs to the bacterial solute-binding protein 8 family.</text>
</comment>
<name>A0A0A0J4N6_9MICO</name>
<evidence type="ECO:0000256" key="2">
    <source>
        <dbReference type="ARBA" id="ARBA00008814"/>
    </source>
</evidence>
<protein>
    <submittedName>
        <fullName evidence="7">Iron ABC transporter substrate-binding protein</fullName>
    </submittedName>
</protein>
<dbReference type="PROSITE" id="PS51257">
    <property type="entry name" value="PROKAR_LIPOPROTEIN"/>
    <property type="match status" value="1"/>
</dbReference>
<dbReference type="Pfam" id="PF01497">
    <property type="entry name" value="Peripla_BP_2"/>
    <property type="match status" value="1"/>
</dbReference>
<keyword evidence="4 5" id="KW-0732">Signal</keyword>